<keyword evidence="7" id="KW-1185">Reference proteome</keyword>
<reference evidence="6 7" key="1">
    <citation type="submission" date="2020-01" db="EMBL/GenBank/DDBJ databases">
        <title>Draft genome sequence of Aspergillus udagawae IFM 53868.</title>
        <authorList>
            <person name="Takahashi H."/>
            <person name="Yaguchi T."/>
        </authorList>
    </citation>
    <scope>NUCLEOTIDE SEQUENCE [LARGE SCALE GENOMIC DNA]</scope>
    <source>
        <strain evidence="6 7">IFM 53868</strain>
    </source>
</reference>
<dbReference type="InterPro" id="IPR050628">
    <property type="entry name" value="SNF2_RAD54_helicase_TF"/>
</dbReference>
<organism evidence="6 7">
    <name type="scientific">Aspergillus udagawae</name>
    <dbReference type="NCBI Taxonomy" id="91492"/>
    <lineage>
        <taxon>Eukaryota</taxon>
        <taxon>Fungi</taxon>
        <taxon>Dikarya</taxon>
        <taxon>Ascomycota</taxon>
        <taxon>Pezizomycotina</taxon>
        <taxon>Eurotiomycetes</taxon>
        <taxon>Eurotiomycetidae</taxon>
        <taxon>Eurotiales</taxon>
        <taxon>Aspergillaceae</taxon>
        <taxon>Aspergillus</taxon>
        <taxon>Aspergillus subgen. Fumigati</taxon>
    </lineage>
</organism>
<evidence type="ECO:0000256" key="1">
    <source>
        <dbReference type="ARBA" id="ARBA00022741"/>
    </source>
</evidence>
<dbReference type="InterPro" id="IPR027417">
    <property type="entry name" value="P-loop_NTPase"/>
</dbReference>
<evidence type="ECO:0000256" key="2">
    <source>
        <dbReference type="ARBA" id="ARBA00022801"/>
    </source>
</evidence>
<dbReference type="Pfam" id="PF00176">
    <property type="entry name" value="SNF2-rel_dom"/>
    <property type="match status" value="1"/>
</dbReference>
<evidence type="ECO:0000313" key="7">
    <source>
        <dbReference type="Proteomes" id="UP000465266"/>
    </source>
</evidence>
<keyword evidence="1" id="KW-0547">Nucleotide-binding</keyword>
<evidence type="ECO:0000313" key="6">
    <source>
        <dbReference type="EMBL" id="GFF70613.1"/>
    </source>
</evidence>
<gene>
    <name evidence="6" type="ORF">IFM53868_00353</name>
</gene>
<accession>A0ABQ1A0H1</accession>
<protein>
    <submittedName>
        <fullName evidence="6">DNA helicase ino80</fullName>
    </submittedName>
</protein>
<feature type="region of interest" description="Disordered" evidence="4">
    <location>
        <begin position="291"/>
        <end position="312"/>
    </location>
</feature>
<sequence>MEVRIEGPEKDPGLSRRSDSSGDVFSVAKSEQLSRYMDDLKFLNGTYGPKSAVSEVVRPSFAQFLKKRISKDEMRSHPAARNQAWLANTGHRNQSGRMYPKSESDAKWWFEFLGDDRIELALDPLNPVLVVPSNMKQPATTLKKWQLSGACWVLRQEASPVATGILADACSTGKTTTAITTMWYASVRAEKDPAHTHRPTLILCPSALIDTWLTELMVRFGDAFPILLFHGHSAHTSNYTWKSLTVDKLADLEAQLQRLDDHDMETSRTIVLSSYSTWAACTVTEVTEVKGKGKDRQVDGAEDSEDENPNENTLAIEQLALLQETAETANDRDMDEAEEFGSS</sequence>
<dbReference type="PANTHER" id="PTHR45626">
    <property type="entry name" value="TRANSCRIPTION TERMINATION FACTOR 2-RELATED"/>
    <property type="match status" value="1"/>
</dbReference>
<dbReference type="Proteomes" id="UP000465266">
    <property type="component" value="Unassembled WGS sequence"/>
</dbReference>
<dbReference type="Gene3D" id="3.40.50.10810">
    <property type="entry name" value="Tandem AAA-ATPase domain"/>
    <property type="match status" value="1"/>
</dbReference>
<proteinExistence type="predicted"/>
<dbReference type="InterPro" id="IPR038718">
    <property type="entry name" value="SNF2-like_sf"/>
</dbReference>
<feature type="region of interest" description="Disordered" evidence="4">
    <location>
        <begin position="1"/>
        <end position="23"/>
    </location>
</feature>
<dbReference type="PANTHER" id="PTHR45626:SF22">
    <property type="entry name" value="DNA REPAIR PROTEIN RAD5"/>
    <property type="match status" value="1"/>
</dbReference>
<dbReference type="EMBL" id="BLKG01000002">
    <property type="protein sequence ID" value="GFF70613.1"/>
    <property type="molecule type" value="Genomic_DNA"/>
</dbReference>
<evidence type="ECO:0000256" key="4">
    <source>
        <dbReference type="SAM" id="MobiDB-lite"/>
    </source>
</evidence>
<evidence type="ECO:0000259" key="5">
    <source>
        <dbReference type="Pfam" id="PF00176"/>
    </source>
</evidence>
<keyword evidence="6" id="KW-0347">Helicase</keyword>
<feature type="domain" description="SNF2 N-terminal" evidence="5">
    <location>
        <begin position="146"/>
        <end position="278"/>
    </location>
</feature>
<dbReference type="GO" id="GO:0004386">
    <property type="term" value="F:helicase activity"/>
    <property type="evidence" value="ECO:0007669"/>
    <property type="project" value="UniProtKB-KW"/>
</dbReference>
<evidence type="ECO:0000256" key="3">
    <source>
        <dbReference type="ARBA" id="ARBA00022840"/>
    </source>
</evidence>
<keyword evidence="2" id="KW-0378">Hydrolase</keyword>
<keyword evidence="3" id="KW-0067">ATP-binding</keyword>
<dbReference type="SUPFAM" id="SSF52540">
    <property type="entry name" value="P-loop containing nucleoside triphosphate hydrolases"/>
    <property type="match status" value="1"/>
</dbReference>
<name>A0ABQ1A0H1_9EURO</name>
<dbReference type="InterPro" id="IPR000330">
    <property type="entry name" value="SNF2_N"/>
</dbReference>
<comment type="caution">
    <text evidence="6">The sequence shown here is derived from an EMBL/GenBank/DDBJ whole genome shotgun (WGS) entry which is preliminary data.</text>
</comment>
<feature type="compositionally biased region" description="Basic and acidic residues" evidence="4">
    <location>
        <begin position="1"/>
        <end position="20"/>
    </location>
</feature>
<feature type="compositionally biased region" description="Acidic residues" evidence="4">
    <location>
        <begin position="300"/>
        <end position="309"/>
    </location>
</feature>